<accession>A0ABR5DGI5</accession>
<feature type="transmembrane region" description="Helical" evidence="1">
    <location>
        <begin position="85"/>
        <end position="109"/>
    </location>
</feature>
<feature type="transmembrane region" description="Helical" evidence="1">
    <location>
        <begin position="6"/>
        <end position="23"/>
    </location>
</feature>
<evidence type="ECO:0000313" key="3">
    <source>
        <dbReference type="Proteomes" id="UP000033497"/>
    </source>
</evidence>
<dbReference type="EMBL" id="JSVU01000008">
    <property type="protein sequence ID" value="KJJ37871.1"/>
    <property type="molecule type" value="Genomic_DNA"/>
</dbReference>
<dbReference type="RefSeq" id="WP_045081267.1">
    <property type="nucleotide sequence ID" value="NZ_JSVU01000008.1"/>
</dbReference>
<keyword evidence="1" id="KW-0472">Membrane</keyword>
<evidence type="ECO:0000313" key="2">
    <source>
        <dbReference type="EMBL" id="KJJ37871.1"/>
    </source>
</evidence>
<keyword evidence="1" id="KW-0812">Transmembrane</keyword>
<name>A0ABR5DGI5_9FLAO</name>
<evidence type="ECO:0008006" key="4">
    <source>
        <dbReference type="Google" id="ProtNLM"/>
    </source>
</evidence>
<evidence type="ECO:0000256" key="1">
    <source>
        <dbReference type="SAM" id="Phobius"/>
    </source>
</evidence>
<comment type="caution">
    <text evidence="2">The sequence shown here is derived from an EMBL/GenBank/DDBJ whole genome shotgun (WGS) entry which is preliminary data.</text>
</comment>
<sequence length="148" mass="17039">MIKFVIAWIGAVGMMTLFSNIIYRISHREVREPILLAWLLKNYRAPNKPVFVPRAKGWLLHFAIGLVFMSLFMGLWMFLGKDASMRWGGIIGAIFGLLGIFGWALLFYLHPQKPKIDFKLFYLQLFLAHIIFGLTAAGLLELISFFEK</sequence>
<reference evidence="2 3" key="1">
    <citation type="submission" date="2014-10" db="EMBL/GenBank/DDBJ databases">
        <title>Genome sequencing of Vitellibacter vladivostokensis KMM 3516.</title>
        <authorList>
            <person name="Thevarajoo S."/>
            <person name="Selvaratnam C."/>
            <person name="Goh K.M."/>
            <person name="Chong C.S."/>
        </authorList>
    </citation>
    <scope>NUCLEOTIDE SEQUENCE [LARGE SCALE GENOMIC DNA]</scope>
    <source>
        <strain evidence="2 3">KMM 3516</strain>
    </source>
</reference>
<keyword evidence="1" id="KW-1133">Transmembrane helix</keyword>
<feature type="transmembrane region" description="Helical" evidence="1">
    <location>
        <begin position="121"/>
        <end position="146"/>
    </location>
</feature>
<proteinExistence type="predicted"/>
<gene>
    <name evidence="2" type="ORF">MB09_12655</name>
</gene>
<protein>
    <recommendedName>
        <fullName evidence="4">Lipoprotein</fullName>
    </recommendedName>
</protein>
<keyword evidence="3" id="KW-1185">Reference proteome</keyword>
<organism evidence="2 3">
    <name type="scientific">Aequorivita vladivostokensis</name>
    <dbReference type="NCBI Taxonomy" id="171194"/>
    <lineage>
        <taxon>Bacteria</taxon>
        <taxon>Pseudomonadati</taxon>
        <taxon>Bacteroidota</taxon>
        <taxon>Flavobacteriia</taxon>
        <taxon>Flavobacteriales</taxon>
        <taxon>Flavobacteriaceae</taxon>
        <taxon>Aequorivita</taxon>
    </lineage>
</organism>
<feature type="transmembrane region" description="Helical" evidence="1">
    <location>
        <begin position="58"/>
        <end position="79"/>
    </location>
</feature>
<dbReference type="Proteomes" id="UP000033497">
    <property type="component" value="Unassembled WGS sequence"/>
</dbReference>